<gene>
    <name evidence="6" type="primary">Espl1-L</name>
    <name evidence="6" type="ORF">Hamer_G008633</name>
</gene>
<dbReference type="GO" id="GO:0006508">
    <property type="term" value="P:proteolysis"/>
    <property type="evidence" value="ECO:0007669"/>
    <property type="project" value="InterPro"/>
</dbReference>
<evidence type="ECO:0000256" key="4">
    <source>
        <dbReference type="ARBA" id="ARBA00022829"/>
    </source>
</evidence>
<evidence type="ECO:0000256" key="3">
    <source>
        <dbReference type="ARBA" id="ARBA00022801"/>
    </source>
</evidence>
<dbReference type="InterPro" id="IPR030397">
    <property type="entry name" value="SEPARIN_core_dom"/>
</dbReference>
<dbReference type="GO" id="GO:0051307">
    <property type="term" value="P:meiotic chromosome separation"/>
    <property type="evidence" value="ECO:0007669"/>
    <property type="project" value="TreeGrafter"/>
</dbReference>
<dbReference type="AlphaFoldDB" id="A0A8J5N486"/>
<organism evidence="6 7">
    <name type="scientific">Homarus americanus</name>
    <name type="common">American lobster</name>
    <dbReference type="NCBI Taxonomy" id="6706"/>
    <lineage>
        <taxon>Eukaryota</taxon>
        <taxon>Metazoa</taxon>
        <taxon>Ecdysozoa</taxon>
        <taxon>Arthropoda</taxon>
        <taxon>Crustacea</taxon>
        <taxon>Multicrustacea</taxon>
        <taxon>Malacostraca</taxon>
        <taxon>Eumalacostraca</taxon>
        <taxon>Eucarida</taxon>
        <taxon>Decapoda</taxon>
        <taxon>Pleocyemata</taxon>
        <taxon>Astacidea</taxon>
        <taxon>Nephropoidea</taxon>
        <taxon>Nephropidae</taxon>
        <taxon>Homarus</taxon>
    </lineage>
</organism>
<dbReference type="EC" id="3.4.22.49" evidence="2"/>
<keyword evidence="4" id="KW-0159">Chromosome partition</keyword>
<dbReference type="PANTHER" id="PTHR12792">
    <property type="entry name" value="EXTRA SPINDLE POLES 1-RELATED"/>
    <property type="match status" value="1"/>
</dbReference>
<keyword evidence="3" id="KW-0378">Hydrolase</keyword>
<evidence type="ECO:0000256" key="2">
    <source>
        <dbReference type="ARBA" id="ARBA00012489"/>
    </source>
</evidence>
<dbReference type="PANTHER" id="PTHR12792:SF0">
    <property type="entry name" value="SEPARIN"/>
    <property type="match status" value="1"/>
</dbReference>
<dbReference type="GO" id="GO:0072686">
    <property type="term" value="C:mitotic spindle"/>
    <property type="evidence" value="ECO:0007669"/>
    <property type="project" value="TreeGrafter"/>
</dbReference>
<dbReference type="PROSITE" id="PS51700">
    <property type="entry name" value="SEPARIN"/>
    <property type="match status" value="1"/>
</dbReference>
<dbReference type="GO" id="GO:0005634">
    <property type="term" value="C:nucleus"/>
    <property type="evidence" value="ECO:0007669"/>
    <property type="project" value="InterPro"/>
</dbReference>
<dbReference type="Pfam" id="PF03568">
    <property type="entry name" value="Separin_C"/>
    <property type="match status" value="2"/>
</dbReference>
<comment type="caution">
    <text evidence="6">The sequence shown here is derived from an EMBL/GenBank/DDBJ whole genome shotgun (WGS) entry which is preliminary data.</text>
</comment>
<evidence type="ECO:0000256" key="1">
    <source>
        <dbReference type="ARBA" id="ARBA00000451"/>
    </source>
</evidence>
<dbReference type="InterPro" id="IPR005314">
    <property type="entry name" value="Peptidase_C50"/>
</dbReference>
<protein>
    <recommendedName>
        <fullName evidence="2">separase</fullName>
        <ecNumber evidence="2">3.4.22.49</ecNumber>
    </recommendedName>
</protein>
<dbReference type="Proteomes" id="UP000747542">
    <property type="component" value="Unassembled WGS sequence"/>
</dbReference>
<dbReference type="GO" id="GO:0005737">
    <property type="term" value="C:cytoplasm"/>
    <property type="evidence" value="ECO:0007669"/>
    <property type="project" value="TreeGrafter"/>
</dbReference>
<dbReference type="GO" id="GO:0004197">
    <property type="term" value="F:cysteine-type endopeptidase activity"/>
    <property type="evidence" value="ECO:0007669"/>
    <property type="project" value="InterPro"/>
</dbReference>
<dbReference type="EMBL" id="JAHLQT010010178">
    <property type="protein sequence ID" value="KAG7173107.1"/>
    <property type="molecule type" value="Genomic_DNA"/>
</dbReference>
<keyword evidence="7" id="KW-1185">Reference proteome</keyword>
<proteinExistence type="predicted"/>
<evidence type="ECO:0000313" key="7">
    <source>
        <dbReference type="Proteomes" id="UP000747542"/>
    </source>
</evidence>
<evidence type="ECO:0000313" key="6">
    <source>
        <dbReference type="EMBL" id="KAG7173107.1"/>
    </source>
</evidence>
<feature type="domain" description="Peptidase C50" evidence="5">
    <location>
        <begin position="336"/>
        <end position="434"/>
    </location>
</feature>
<comment type="catalytic activity">
    <reaction evidence="1">
        <text>All bonds known to be hydrolyzed by this endopeptidase have arginine in P1 and an acidic residue in P4. P6 is often occupied by an acidic residue or by a hydroxy-amino-acid residue, the phosphorylation of which enhances cleavage.</text>
        <dbReference type="EC" id="3.4.22.49"/>
    </reaction>
</comment>
<name>A0A8J5N486_HOMAM</name>
<evidence type="ECO:0000259" key="5">
    <source>
        <dbReference type="PROSITE" id="PS51700"/>
    </source>
</evidence>
<accession>A0A8J5N486</accession>
<reference evidence="6" key="1">
    <citation type="journal article" date="2021" name="Sci. Adv.">
        <title>The American lobster genome reveals insights on longevity, neural, and immune adaptations.</title>
        <authorList>
            <person name="Polinski J.M."/>
            <person name="Zimin A.V."/>
            <person name="Clark K.F."/>
            <person name="Kohn A.B."/>
            <person name="Sadowski N."/>
            <person name="Timp W."/>
            <person name="Ptitsyn A."/>
            <person name="Khanna P."/>
            <person name="Romanova D.Y."/>
            <person name="Williams P."/>
            <person name="Greenwood S.J."/>
            <person name="Moroz L.L."/>
            <person name="Walt D.R."/>
            <person name="Bodnar A.G."/>
        </authorList>
    </citation>
    <scope>NUCLEOTIDE SEQUENCE</scope>
    <source>
        <strain evidence="6">GMGI-L3</strain>
    </source>
</reference>
<sequence length="528" mass="59144">MNSPRRTVESLTNDILAKMGALSLMELAQTSPSVLTTDIHIGAAKEALEAGKMEDAFHQLSLSHSTQINHRMDQLLCKSSRRTKDVEADKIIMATTDKDETINLLQKLPPEWTVIQLTKQSIGEFNFLDINTHPPTPGLFLSRCSCGPKPIVTVQAIAAPSAEGVRGFGQELELIKMENRGMNKDCRNDPEKYFNKREEVNNRLKCLVRSMEVSWLRHWCCMLPGSLDARYQHLLEQTTARILTNSEILLTSSQKQLLQCIISCPLPTEKLKGNEQVTPINMRASVAALLQESVRSQRVKDLYAVIQREERTLDRIRRAPRNPVILILDRTIVSLPWEMMWVLRDQPVTRMPNLRMLTLLYQHHSLQSSSVLVQGVDPSKGFYVLDPDDNLPRYIGHGSGSQYLPGELIEVVECRGIDILYGCSSVSLISRGRVPEPWGVVLNYLLANCPCVVGMLWDVTDKDTDNLTRGMIQALRGQKGESGSPLANPPSDIALLVARSRSFCLWYINAAALAVYGLPLHIVNKSSD</sequence>